<name>A0A9W5P2I4_BACCE</name>
<sequence>MQKKSKVIEQNTHAASTTTSTTVTNQNPSSTPPAGYTKKSGCGCGKRR</sequence>
<dbReference type="AlphaFoldDB" id="A0A9W5P2I4"/>
<dbReference type="Proteomes" id="UP000006967">
    <property type="component" value="Unassembled WGS sequence"/>
</dbReference>
<gene>
    <name evidence="2" type="ORF">IK5_02866</name>
</gene>
<feature type="compositionally biased region" description="Low complexity" evidence="1">
    <location>
        <begin position="10"/>
        <end position="33"/>
    </location>
</feature>
<evidence type="ECO:0000313" key="3">
    <source>
        <dbReference type="Proteomes" id="UP000006967"/>
    </source>
</evidence>
<proteinExistence type="predicted"/>
<feature type="region of interest" description="Disordered" evidence="1">
    <location>
        <begin position="1"/>
        <end position="48"/>
    </location>
</feature>
<accession>A0A9W5P2I4</accession>
<reference evidence="2 3" key="1">
    <citation type="submission" date="2012-04" db="EMBL/GenBank/DDBJ databases">
        <title>The Genome Sequence of Bacillus cereus VD154.</title>
        <authorList>
            <consortium name="The Broad Institute Genome Sequencing Platform"/>
            <consortium name="The Broad Institute Genome Sequencing Center for Infectious Disease"/>
            <person name="Feldgarden M."/>
            <person name="Van der Auwera G.A."/>
            <person name="Mahillon J."/>
            <person name="Duprez V."/>
            <person name="Timmery S."/>
            <person name="Mattelet C."/>
            <person name="Dierick K."/>
            <person name="Sun M."/>
            <person name="Yu Z."/>
            <person name="Zhu L."/>
            <person name="Hu X."/>
            <person name="Shank E.B."/>
            <person name="Swiecicka I."/>
            <person name="Hansen B.M."/>
            <person name="Andrup L."/>
            <person name="Young S.K."/>
            <person name="Zeng Q."/>
            <person name="Gargeya S."/>
            <person name="Fitzgerald M."/>
            <person name="Haas B."/>
            <person name="Abouelleil A."/>
            <person name="Alvarado L."/>
            <person name="Arachchi H.M."/>
            <person name="Berlin A."/>
            <person name="Chapman S.B."/>
            <person name="Goldberg J."/>
            <person name="Griggs A."/>
            <person name="Gujja S."/>
            <person name="Hansen M."/>
            <person name="Howarth C."/>
            <person name="Imamovic A."/>
            <person name="Larimer J."/>
            <person name="McCowen C."/>
            <person name="Montmayeur A."/>
            <person name="Murphy C."/>
            <person name="Neiman D."/>
            <person name="Pearson M."/>
            <person name="Priest M."/>
            <person name="Roberts A."/>
            <person name="Saif S."/>
            <person name="Shea T."/>
            <person name="Sisk P."/>
            <person name="Sykes S."/>
            <person name="Wortman J."/>
            <person name="Nusbaum C."/>
            <person name="Birren B."/>
        </authorList>
    </citation>
    <scope>NUCLEOTIDE SEQUENCE [LARGE SCALE GENOMIC DNA]</scope>
    <source>
        <strain evidence="2 3">VD154</strain>
    </source>
</reference>
<protein>
    <submittedName>
        <fullName evidence="2">Uncharacterized protein</fullName>
    </submittedName>
</protein>
<evidence type="ECO:0000313" key="2">
    <source>
        <dbReference type="EMBL" id="EJR71968.1"/>
    </source>
</evidence>
<evidence type="ECO:0000256" key="1">
    <source>
        <dbReference type="SAM" id="MobiDB-lite"/>
    </source>
</evidence>
<organism evidence="2 3">
    <name type="scientific">Bacillus cereus VD154</name>
    <dbReference type="NCBI Taxonomy" id="1053238"/>
    <lineage>
        <taxon>Bacteria</taxon>
        <taxon>Bacillati</taxon>
        <taxon>Bacillota</taxon>
        <taxon>Bacilli</taxon>
        <taxon>Bacillales</taxon>
        <taxon>Bacillaceae</taxon>
        <taxon>Bacillus</taxon>
        <taxon>Bacillus cereus group</taxon>
    </lineage>
</organism>
<comment type="caution">
    <text evidence="2">The sequence shown here is derived from an EMBL/GenBank/DDBJ whole genome shotgun (WGS) entry which is preliminary data.</text>
</comment>
<dbReference type="EMBL" id="AHFG01000030">
    <property type="protein sequence ID" value="EJR71968.1"/>
    <property type="molecule type" value="Genomic_DNA"/>
</dbReference>